<organism evidence="4 5">
    <name type="scientific">Malus domestica</name>
    <name type="common">Apple</name>
    <name type="synonym">Pyrus malus</name>
    <dbReference type="NCBI Taxonomy" id="3750"/>
    <lineage>
        <taxon>Eukaryota</taxon>
        <taxon>Viridiplantae</taxon>
        <taxon>Streptophyta</taxon>
        <taxon>Embryophyta</taxon>
        <taxon>Tracheophyta</taxon>
        <taxon>Spermatophyta</taxon>
        <taxon>Magnoliopsida</taxon>
        <taxon>eudicotyledons</taxon>
        <taxon>Gunneridae</taxon>
        <taxon>Pentapetalae</taxon>
        <taxon>rosids</taxon>
        <taxon>fabids</taxon>
        <taxon>Rosales</taxon>
        <taxon>Rosaceae</taxon>
        <taxon>Amygdaloideae</taxon>
        <taxon>Maleae</taxon>
        <taxon>Malus</taxon>
    </lineage>
</organism>
<dbReference type="Pfam" id="PF02458">
    <property type="entry name" value="Transferase"/>
    <property type="match status" value="2"/>
</dbReference>
<keyword evidence="2" id="KW-0808">Transferase</keyword>
<evidence type="ECO:0000256" key="3">
    <source>
        <dbReference type="ARBA" id="ARBA00023315"/>
    </source>
</evidence>
<keyword evidence="3" id="KW-0012">Acyltransferase</keyword>
<name>A0A498IQZ0_MALDO</name>
<evidence type="ECO:0008006" key="6">
    <source>
        <dbReference type="Google" id="ProtNLM"/>
    </source>
</evidence>
<accession>A0A498IQZ0</accession>
<proteinExistence type="inferred from homology"/>
<evidence type="ECO:0000313" key="5">
    <source>
        <dbReference type="Proteomes" id="UP000290289"/>
    </source>
</evidence>
<evidence type="ECO:0000256" key="2">
    <source>
        <dbReference type="ARBA" id="ARBA00022679"/>
    </source>
</evidence>
<protein>
    <recommendedName>
        <fullName evidence="6">BAHD acyltransferase At5g47980-like</fullName>
    </recommendedName>
</protein>
<dbReference type="EMBL" id="RDQH01000337">
    <property type="protein sequence ID" value="RXH84477.1"/>
    <property type="molecule type" value="Genomic_DNA"/>
</dbReference>
<dbReference type="AlphaFoldDB" id="A0A498IQZ0"/>
<evidence type="ECO:0000313" key="4">
    <source>
        <dbReference type="EMBL" id="RXH84477.1"/>
    </source>
</evidence>
<comment type="similarity">
    <text evidence="1">Belongs to the plant acyltransferase family.</text>
</comment>
<dbReference type="GO" id="GO:0016746">
    <property type="term" value="F:acyltransferase activity"/>
    <property type="evidence" value="ECO:0007669"/>
    <property type="project" value="UniProtKB-KW"/>
</dbReference>
<dbReference type="InterPro" id="IPR023213">
    <property type="entry name" value="CAT-like_dom_sf"/>
</dbReference>
<dbReference type="Gene3D" id="3.30.559.10">
    <property type="entry name" value="Chloramphenicol acetyltransferase-like domain"/>
    <property type="match status" value="4"/>
</dbReference>
<gene>
    <name evidence="4" type="ORF">DVH24_032761</name>
</gene>
<comment type="caution">
    <text evidence="4">The sequence shown here is derived from an EMBL/GenBank/DDBJ whole genome shotgun (WGS) entry which is preliminary data.</text>
</comment>
<sequence length="909" mass="100632">MDQLFMKITTCVEQKMASEIKVEVIHKETIKPFYPTPDHLRSLSLSVFYQYQPEVYIPLLIFYPNNNNSDNSQVKNSDHRSLFAERSILLKKSLSEALTRFYPFAGEFKYNVSINCNDHGAAFLEAQVNCPVSKILKNPDFEILKQLLPTDCMSTQAETGYLVLVQANLFECGGLAIGISIYHKAADAFTTTTFIKCWAALAFGSASSTTDHHVLLPEEFGVAASLAPSLDSFDSPGAPVTFSTEKLTTRRFVFDASKISALKFKAASATVPNPTRVEVVSAVIWKSLIQASRSKFGFMKPSTWCAMLNLRKRSGQAVTENIQGNFVWFAAALTTEEQSEVELESLVGKLRKGIAEYKEKHPNGVSGEEVFQTIKAFASLFLRGDLEIYTCSSWCRFPLYETNFGWGKPTWVTSQPFNDLFFLTDTRDGDGIELSLSLKEDVMTIFESSEDLLTYASLNPTQKMASEIKIEVIHKETIKPLSPTPDHLKSLSLSVFDQYQPEIYIPLLFFHPNKNNSDDGQVKNIDHPSLFAERSNLLKKSLSEALTRFYPFAGEFKYNVSISCSDRGAAFLEAQVNCPVSRILENPDFEILKRLLPTDCMSTQAETGYLVLVQANLFECGGLAIGVSIHHKAADAFTAATFIKCWAALALGSASSTTHHVLLPEEFGVAASLAPSLDSLDSLGAPVTFSTERHATRRFVFDASKISALKSKAASATVPNPTRVEVASAVIWKNLIQASRSKFGLMKPSMWCATVNMRKRWGQAVTENVRGNFVWYAAALITAESEVELESLVGKLRKGIEEYKEKHPNGVSGEEVCQTVKRSAGLLLSGDIEMYTCSSWCRFPLYETNFGWGKPSWATSQPSNGLICLSDTRDGDGVEASLSLKEDVMAIIESSDYLLSYASMNPTVV</sequence>
<keyword evidence="5" id="KW-1185">Reference proteome</keyword>
<dbReference type="PANTHER" id="PTHR31623">
    <property type="entry name" value="F21J9.9"/>
    <property type="match status" value="1"/>
</dbReference>
<evidence type="ECO:0000256" key="1">
    <source>
        <dbReference type="ARBA" id="ARBA00009861"/>
    </source>
</evidence>
<dbReference type="PANTHER" id="PTHR31623:SF122">
    <property type="entry name" value="HXXXD-TYPE ACYL-TRANSFERASE FAMILY PROTEIN"/>
    <property type="match status" value="1"/>
</dbReference>
<reference evidence="4 5" key="1">
    <citation type="submission" date="2018-10" db="EMBL/GenBank/DDBJ databases">
        <title>A high-quality apple genome assembly.</title>
        <authorList>
            <person name="Hu J."/>
        </authorList>
    </citation>
    <scope>NUCLEOTIDE SEQUENCE [LARGE SCALE GENOMIC DNA]</scope>
    <source>
        <strain evidence="5">cv. HFTH1</strain>
        <tissue evidence="4">Young leaf</tissue>
    </source>
</reference>
<dbReference type="Proteomes" id="UP000290289">
    <property type="component" value="Chromosome 11"/>
</dbReference>